<protein>
    <recommendedName>
        <fullName evidence="9">CvpA family protein</fullName>
    </recommendedName>
</protein>
<feature type="compositionally biased region" description="Basic and acidic residues" evidence="5">
    <location>
        <begin position="190"/>
        <end position="204"/>
    </location>
</feature>
<gene>
    <name evidence="7" type="ORF">sL5_00390</name>
</gene>
<keyword evidence="8" id="KW-1185">Reference proteome</keyword>
<evidence type="ECO:0008006" key="9">
    <source>
        <dbReference type="Google" id="ProtNLM"/>
    </source>
</evidence>
<evidence type="ECO:0000256" key="3">
    <source>
        <dbReference type="ARBA" id="ARBA00022989"/>
    </source>
</evidence>
<reference evidence="7 8" key="1">
    <citation type="journal article" date="2021" name="Microb. Ecol.">
        <title>Candidatus Mesenet longicola: Novel Endosymbionts of Brontispa longissima that Induce Cytoplasmic Incompatibility.</title>
        <authorList>
            <person name="Takano S."/>
            <person name="Gotoh Y."/>
            <person name="Hayashi T."/>
        </authorList>
    </citation>
    <scope>NUCLEOTIDE SEQUENCE [LARGE SCALE GENOMIC DNA]</scope>
    <source>
        <strain evidence="7">L5</strain>
    </source>
</reference>
<feature type="transmembrane region" description="Helical" evidence="6">
    <location>
        <begin position="29"/>
        <end position="48"/>
    </location>
</feature>
<dbReference type="Pfam" id="PF02674">
    <property type="entry name" value="Colicin_V"/>
    <property type="match status" value="1"/>
</dbReference>
<keyword evidence="3 6" id="KW-1133">Transmembrane helix</keyword>
<proteinExistence type="predicted"/>
<feature type="transmembrane region" description="Helical" evidence="6">
    <location>
        <begin position="100"/>
        <end position="121"/>
    </location>
</feature>
<comment type="caution">
    <text evidence="7">The sequence shown here is derived from an EMBL/GenBank/DDBJ whole genome shotgun (WGS) entry which is preliminary data.</text>
</comment>
<keyword evidence="4 6" id="KW-0472">Membrane</keyword>
<evidence type="ECO:0000256" key="2">
    <source>
        <dbReference type="ARBA" id="ARBA00022692"/>
    </source>
</evidence>
<dbReference type="PANTHER" id="PTHR36926">
    <property type="entry name" value="COLICIN V PRODUCTION PROTEIN"/>
    <property type="match status" value="1"/>
</dbReference>
<evidence type="ECO:0000256" key="4">
    <source>
        <dbReference type="ARBA" id="ARBA00023136"/>
    </source>
</evidence>
<comment type="subcellular location">
    <subcellularLocation>
        <location evidence="1">Membrane</location>
        <topology evidence="1">Multi-pass membrane protein</topology>
    </subcellularLocation>
</comment>
<organism evidence="7 8">
    <name type="scientific">Candidatus Mesenet longicola</name>
    <dbReference type="NCBI Taxonomy" id="1892558"/>
    <lineage>
        <taxon>Bacteria</taxon>
        <taxon>Pseudomonadati</taxon>
        <taxon>Pseudomonadota</taxon>
        <taxon>Alphaproteobacteria</taxon>
        <taxon>Rickettsiales</taxon>
        <taxon>Anaplasmataceae</taxon>
        <taxon>Candidatus Mesenet</taxon>
    </lineage>
</organism>
<name>A0A8J3HNN9_9RICK</name>
<feature type="transmembrane region" description="Helical" evidence="6">
    <location>
        <begin position="60"/>
        <end position="88"/>
    </location>
</feature>
<evidence type="ECO:0000313" key="8">
    <source>
        <dbReference type="Proteomes" id="UP000637906"/>
    </source>
</evidence>
<evidence type="ECO:0000313" key="7">
    <source>
        <dbReference type="EMBL" id="GHM59046.1"/>
    </source>
</evidence>
<evidence type="ECO:0000256" key="1">
    <source>
        <dbReference type="ARBA" id="ARBA00004141"/>
    </source>
</evidence>
<accession>A0A8J3HNN9</accession>
<dbReference type="Proteomes" id="UP000637906">
    <property type="component" value="Unassembled WGS sequence"/>
</dbReference>
<feature type="region of interest" description="Disordered" evidence="5">
    <location>
        <begin position="190"/>
        <end position="213"/>
    </location>
</feature>
<feature type="transmembrane region" description="Helical" evidence="6">
    <location>
        <begin position="5"/>
        <end position="23"/>
    </location>
</feature>
<dbReference type="PANTHER" id="PTHR36926:SF1">
    <property type="entry name" value="COLICIN V PRODUCTION PROTEIN"/>
    <property type="match status" value="1"/>
</dbReference>
<sequence length="213" mass="24560">MLDVIVIFVIILCIFVAFMRGGLKELFGLVGMFLSVILTINHFDFFKMNYMNTKYIESELVANVLSTISIFVIVTIAIIIVNSWIMYVLSPIRLGVTDRLSGIFIGVLKGIIFSSIIFFAIEVYCFTFYTKSENEGSNIEDILPGWLIDSHFYPMFHVIENSLNTYVPQSIHSKIERLGSNLKDAVDKKLQEKEKQEEDKQKNKEIKKHKRDK</sequence>
<keyword evidence="2 6" id="KW-0812">Transmembrane</keyword>
<dbReference type="AlphaFoldDB" id="A0A8J3HNN9"/>
<dbReference type="EMBL" id="BNGU01000001">
    <property type="protein sequence ID" value="GHM59046.1"/>
    <property type="molecule type" value="Genomic_DNA"/>
</dbReference>
<dbReference type="InterPro" id="IPR003825">
    <property type="entry name" value="Colicin-V_CvpA"/>
</dbReference>
<evidence type="ECO:0000256" key="6">
    <source>
        <dbReference type="SAM" id="Phobius"/>
    </source>
</evidence>
<dbReference type="GO" id="GO:0009403">
    <property type="term" value="P:toxin biosynthetic process"/>
    <property type="evidence" value="ECO:0007669"/>
    <property type="project" value="InterPro"/>
</dbReference>
<dbReference type="GO" id="GO:0016020">
    <property type="term" value="C:membrane"/>
    <property type="evidence" value="ECO:0007669"/>
    <property type="project" value="UniProtKB-SubCell"/>
</dbReference>
<dbReference type="InterPro" id="IPR052719">
    <property type="entry name" value="CvpA-like"/>
</dbReference>
<evidence type="ECO:0000256" key="5">
    <source>
        <dbReference type="SAM" id="MobiDB-lite"/>
    </source>
</evidence>